<accession>A0ABW2GNN1</accession>
<protein>
    <submittedName>
        <fullName evidence="7">LysE family translocator</fullName>
    </submittedName>
</protein>
<dbReference type="Pfam" id="PF01810">
    <property type="entry name" value="LysE"/>
    <property type="match status" value="1"/>
</dbReference>
<keyword evidence="5 6" id="KW-0472">Membrane</keyword>
<sequence>MTITSAVVSFALVAGVLTIIPGVDTALVLRVAVARGRGHAYATAAGICTGALVWGAAAAAGVSALLLASTTAYAVMRVAGGIYLVVIGALMLRDAWRFRRTGTAEPTPAAVPPPATGSAWRAFGTGALTNLLNPKVGLFYVAMLPQFLPDDVAALPMGLLLALVHDLEAMLWFALLIGGIDLARRWWTGDTATPARLRRLTDALAGTLLISLGLRLTADR</sequence>
<dbReference type="EMBL" id="JBHTAC010000003">
    <property type="protein sequence ID" value="MFC7241610.1"/>
    <property type="molecule type" value="Genomic_DNA"/>
</dbReference>
<organism evidence="7 8">
    <name type="scientific">Catellatospora aurea</name>
    <dbReference type="NCBI Taxonomy" id="1337874"/>
    <lineage>
        <taxon>Bacteria</taxon>
        <taxon>Bacillati</taxon>
        <taxon>Actinomycetota</taxon>
        <taxon>Actinomycetes</taxon>
        <taxon>Micromonosporales</taxon>
        <taxon>Micromonosporaceae</taxon>
        <taxon>Catellatospora</taxon>
    </lineage>
</organism>
<keyword evidence="2" id="KW-1003">Cell membrane</keyword>
<reference evidence="8" key="1">
    <citation type="journal article" date="2019" name="Int. J. Syst. Evol. Microbiol.">
        <title>The Global Catalogue of Microorganisms (GCM) 10K type strain sequencing project: providing services to taxonomists for standard genome sequencing and annotation.</title>
        <authorList>
            <consortium name="The Broad Institute Genomics Platform"/>
            <consortium name="The Broad Institute Genome Sequencing Center for Infectious Disease"/>
            <person name="Wu L."/>
            <person name="Ma J."/>
        </authorList>
    </citation>
    <scope>NUCLEOTIDE SEQUENCE [LARGE SCALE GENOMIC DNA]</scope>
    <source>
        <strain evidence="8">CGMCC 1.9106</strain>
    </source>
</reference>
<dbReference type="Proteomes" id="UP001596392">
    <property type="component" value="Unassembled WGS sequence"/>
</dbReference>
<name>A0ABW2GNN1_9ACTN</name>
<evidence type="ECO:0000313" key="8">
    <source>
        <dbReference type="Proteomes" id="UP001596392"/>
    </source>
</evidence>
<evidence type="ECO:0000256" key="1">
    <source>
        <dbReference type="ARBA" id="ARBA00004651"/>
    </source>
</evidence>
<feature type="transmembrane region" description="Helical" evidence="6">
    <location>
        <begin position="41"/>
        <end position="68"/>
    </location>
</feature>
<evidence type="ECO:0000256" key="3">
    <source>
        <dbReference type="ARBA" id="ARBA00022692"/>
    </source>
</evidence>
<dbReference type="PANTHER" id="PTHR30086">
    <property type="entry name" value="ARGININE EXPORTER PROTEIN ARGO"/>
    <property type="match status" value="1"/>
</dbReference>
<comment type="subcellular location">
    <subcellularLocation>
        <location evidence="1">Cell membrane</location>
        <topology evidence="1">Multi-pass membrane protein</topology>
    </subcellularLocation>
</comment>
<feature type="transmembrane region" description="Helical" evidence="6">
    <location>
        <begin position="74"/>
        <end position="92"/>
    </location>
</feature>
<evidence type="ECO:0000256" key="4">
    <source>
        <dbReference type="ARBA" id="ARBA00022989"/>
    </source>
</evidence>
<keyword evidence="8" id="KW-1185">Reference proteome</keyword>
<comment type="caution">
    <text evidence="7">The sequence shown here is derived from an EMBL/GenBank/DDBJ whole genome shotgun (WGS) entry which is preliminary data.</text>
</comment>
<dbReference type="InterPro" id="IPR001123">
    <property type="entry name" value="LeuE-type"/>
</dbReference>
<keyword evidence="3 6" id="KW-0812">Transmembrane</keyword>
<dbReference type="PANTHER" id="PTHR30086:SF20">
    <property type="entry name" value="ARGININE EXPORTER PROTEIN ARGO-RELATED"/>
    <property type="match status" value="1"/>
</dbReference>
<evidence type="ECO:0000256" key="6">
    <source>
        <dbReference type="SAM" id="Phobius"/>
    </source>
</evidence>
<dbReference type="RefSeq" id="WP_376805070.1">
    <property type="nucleotide sequence ID" value="NZ_JBHTAC010000003.1"/>
</dbReference>
<evidence type="ECO:0000313" key="7">
    <source>
        <dbReference type="EMBL" id="MFC7241610.1"/>
    </source>
</evidence>
<keyword evidence="4 6" id="KW-1133">Transmembrane helix</keyword>
<gene>
    <name evidence="7" type="ORF">ACFQO7_03860</name>
</gene>
<proteinExistence type="predicted"/>
<evidence type="ECO:0000256" key="5">
    <source>
        <dbReference type="ARBA" id="ARBA00023136"/>
    </source>
</evidence>
<feature type="transmembrane region" description="Helical" evidence="6">
    <location>
        <begin position="6"/>
        <end position="29"/>
    </location>
</feature>
<evidence type="ECO:0000256" key="2">
    <source>
        <dbReference type="ARBA" id="ARBA00022475"/>
    </source>
</evidence>